<accession>A0A803L7Q5</accession>
<dbReference type="SUPFAM" id="SSF50978">
    <property type="entry name" value="WD40 repeat-like"/>
    <property type="match status" value="1"/>
</dbReference>
<dbReference type="OMA" id="AKSMMTF"/>
<dbReference type="GeneID" id="110686093"/>
<dbReference type="GO" id="GO:0005634">
    <property type="term" value="C:nucleus"/>
    <property type="evidence" value="ECO:0007669"/>
    <property type="project" value="UniProtKB-SubCell"/>
</dbReference>
<dbReference type="Proteomes" id="UP000596660">
    <property type="component" value="Unplaced"/>
</dbReference>
<dbReference type="Gene3D" id="3.30.160.360">
    <property type="match status" value="1"/>
</dbReference>
<reference evidence="4" key="2">
    <citation type="submission" date="2021-03" db="UniProtKB">
        <authorList>
            <consortium name="EnsemblPlants"/>
        </authorList>
    </citation>
    <scope>IDENTIFICATION</scope>
</reference>
<dbReference type="GO" id="GO:0048731">
    <property type="term" value="P:system development"/>
    <property type="evidence" value="ECO:0007669"/>
    <property type="project" value="UniProtKB-ARBA"/>
</dbReference>
<dbReference type="PROSITE" id="PS51543">
    <property type="entry name" value="FYRC"/>
    <property type="match status" value="1"/>
</dbReference>
<dbReference type="InterPro" id="IPR003888">
    <property type="entry name" value="FYrich_N"/>
</dbReference>
<dbReference type="GO" id="GO:0140993">
    <property type="term" value="F:histone modifying activity"/>
    <property type="evidence" value="ECO:0007669"/>
    <property type="project" value="UniProtKB-ARBA"/>
</dbReference>
<dbReference type="GO" id="GO:0051726">
    <property type="term" value="P:regulation of cell cycle"/>
    <property type="evidence" value="ECO:0007669"/>
    <property type="project" value="TreeGrafter"/>
</dbReference>
<dbReference type="PROSITE" id="PS51542">
    <property type="entry name" value="FYRN"/>
    <property type="match status" value="1"/>
</dbReference>
<comment type="subcellular location">
    <subcellularLocation>
        <location evidence="1">Nucleus</location>
    </subcellularLocation>
</comment>
<evidence type="ECO:0000256" key="1">
    <source>
        <dbReference type="ARBA" id="ARBA00004123"/>
    </source>
</evidence>
<evidence type="ECO:0000256" key="3">
    <source>
        <dbReference type="SAM" id="MobiDB-lite"/>
    </source>
</evidence>
<feature type="region of interest" description="Disordered" evidence="3">
    <location>
        <begin position="602"/>
        <end position="621"/>
    </location>
</feature>
<keyword evidence="2" id="KW-0539">Nucleus</keyword>
<dbReference type="EnsemblPlants" id="AUR62007894-RA">
    <property type="protein sequence ID" value="AUR62007894-RA:cds"/>
    <property type="gene ID" value="AUR62007894"/>
</dbReference>
<protein>
    <submittedName>
        <fullName evidence="4">Uncharacterized protein</fullName>
    </submittedName>
</protein>
<proteinExistence type="predicted"/>
<keyword evidence="5" id="KW-1185">Reference proteome</keyword>
<evidence type="ECO:0000313" key="4">
    <source>
        <dbReference type="EnsemblPlants" id="AUR62007894-RA:cds"/>
    </source>
</evidence>
<sequence length="1378" mass="152042">MAKSEYDSKSDGLEILSVGALYTGPWDKKYWSSSRGKDRYPYPVGYQALRTHNGLTYKMEIHEGSKGPIFQITSNDKQFGSGETPDRAWGNFQKKCLTRIKLWHGKRSSGKIDGVEFFGFKNALVQRLLRELVATVNDASDRSSVFTNCNEASPKGHDAECFMTHKYPDLRSCLEKTTVTGKRSRTSRGTVTKLACKSGHERWQPPHLGNDTKALYSASGKMDIDEPLISCTPSDHHDKGALQVTSNMELGDNVLLSAHGLPVKSHEVPNDPKTESCLIQVQSEPPIMETCVAASSLVVDMPQEEKPLDRQCIEVQVVGLPVATEEGSQMVQVIPDLLKPRSPLLRDSQVSHAGDLFAPDSSDTQQEIACALNSGSYSGEQAIARIEPVGEMALSEEAIMGSHSEERSYYLNGNSEKSDFDSVDEDIAKSMMALLVPLAVPLLTYSSRKRRKTKRLKNSLSADVKSSAGTLAYSGSNGQTKVYLSSAIDSGSSTMGNLRYVVPDSVENDQYEDHVANELPTAYNAQAVAAHLQKEKQEPDKRGSSPVLDVTDFSAHQNEITEIKENLRYIVPDSVEDDQYEDRLANDPPPSDNAEAIAAHLQKEKQEPDKRGSSPVLDATKFSSRHNGITGIKENLRYVVPDSVENDLYEGHEANELPPSNNTEVVSAHLQKKKQEPDKRGSSLVLDANKLSSHQNENSKFKEVFSHDELQKINDGISQNDCALALHSAVPCPLSVPLDCVATCSIPDDQYKNADRNSKSIENCSKYTDLEIMPDCKGPGFISVPEKQQCSPANIHPKMDNHGATLSETIICRDIWDKWVPEINQKSGNLVSTNSCQDSAFGDSDSSKALFSRSRIGGHFSNLQNGDMEDALAQDCVLQDQALSFTFSKNDVQFTDGGNFYVRKFEAYIDKDKIGNQHSDSVYQLSDQDKVSSQKCASHIKEDEAESHPSCLKKQEFDDRIEGSTKLIGRYSHPMRISSVMLTRTPHEIYICVSCGLLEEKRRDLFLYKLSTSEPSPGSPCMVGHTSMSLPSLKDEFGREVAVDKFGLQFTPDASGLVLADSIRVPYCREKNLHCLCPQCETCCFEENAVKIVQIKIGYVSLVVKLKTVFSVHCLIVCEPDRLIAVDESGRIYIWIMNSTWSEQTEVHVIPSYDFLPSRIVELKRIPKSASMVVGHNGYGEFSLWDVIKRTLVSQFSASASSVIDFLPVSLFKYPSKGLSHDKVVIEDCVRKLEEATMLWFSRHDVANISCPMEGEDTAIWLLIRTSSDTRVQTSCYSSNHCLNLDGCWRLGLLMKNLVTLGAALNSSITAIGTSSGTGVIGTQGGQVYTWELATGRKLEALHDLEGKEVLHIANDGSTSSAMAVAGDGGQLCVYLRS</sequence>
<gene>
    <name evidence="4" type="primary">LOC110686093</name>
</gene>
<organism evidence="4 5">
    <name type="scientific">Chenopodium quinoa</name>
    <name type="common">Quinoa</name>
    <dbReference type="NCBI Taxonomy" id="63459"/>
    <lineage>
        <taxon>Eukaryota</taxon>
        <taxon>Viridiplantae</taxon>
        <taxon>Streptophyta</taxon>
        <taxon>Embryophyta</taxon>
        <taxon>Tracheophyta</taxon>
        <taxon>Spermatophyta</taxon>
        <taxon>Magnoliopsida</taxon>
        <taxon>eudicotyledons</taxon>
        <taxon>Gunneridae</taxon>
        <taxon>Pentapetalae</taxon>
        <taxon>Caryophyllales</taxon>
        <taxon>Chenopodiaceae</taxon>
        <taxon>Chenopodioideae</taxon>
        <taxon>Atripliceae</taxon>
        <taxon>Chenopodium</taxon>
    </lineage>
</organism>
<dbReference type="PANTHER" id="PTHR22715">
    <property type="entry name" value="TRANSFORMING GROWTH FACTOR BETA REGULATED GENE 1"/>
    <property type="match status" value="1"/>
</dbReference>
<name>A0A803L7Q5_CHEQI</name>
<dbReference type="InterPro" id="IPR040092">
    <property type="entry name" value="TBRG1"/>
</dbReference>
<dbReference type="OrthoDB" id="1928087at2759"/>
<evidence type="ECO:0000256" key="2">
    <source>
        <dbReference type="ARBA" id="ARBA00023242"/>
    </source>
</evidence>
<evidence type="ECO:0000313" key="5">
    <source>
        <dbReference type="Proteomes" id="UP000596660"/>
    </source>
</evidence>
<feature type="compositionally biased region" description="Basic and acidic residues" evidence="3">
    <location>
        <begin position="602"/>
        <end position="612"/>
    </location>
</feature>
<dbReference type="InterPro" id="IPR036322">
    <property type="entry name" value="WD40_repeat_dom_sf"/>
</dbReference>
<dbReference type="RefSeq" id="XP_021718369.1">
    <property type="nucleotide sequence ID" value="XM_021862677.1"/>
</dbReference>
<dbReference type="KEGG" id="cqi:110686093"/>
<dbReference type="InterPro" id="IPR003889">
    <property type="entry name" value="FYrich_C"/>
</dbReference>
<dbReference type="Gramene" id="AUR62007894-RA">
    <property type="protein sequence ID" value="AUR62007894-RA:cds"/>
    <property type="gene ID" value="AUR62007894"/>
</dbReference>
<dbReference type="PANTHER" id="PTHR22715:SF1">
    <property type="entry name" value="DNA BINDING PROTEIN"/>
    <property type="match status" value="1"/>
</dbReference>
<reference evidence="4" key="1">
    <citation type="journal article" date="2017" name="Nature">
        <title>The genome of Chenopodium quinoa.</title>
        <authorList>
            <person name="Jarvis D.E."/>
            <person name="Ho Y.S."/>
            <person name="Lightfoot D.J."/>
            <person name="Schmoeckel S.M."/>
            <person name="Li B."/>
            <person name="Borm T.J.A."/>
            <person name="Ohyanagi H."/>
            <person name="Mineta K."/>
            <person name="Michell C.T."/>
            <person name="Saber N."/>
            <person name="Kharbatia N.M."/>
            <person name="Rupper R.R."/>
            <person name="Sharp A.R."/>
            <person name="Dally N."/>
            <person name="Boughton B.A."/>
            <person name="Woo Y.H."/>
            <person name="Gao G."/>
            <person name="Schijlen E.G.W.M."/>
            <person name="Guo X."/>
            <person name="Momin A.A."/>
            <person name="Negrao S."/>
            <person name="Al-Babili S."/>
            <person name="Gehring C."/>
            <person name="Roessner U."/>
            <person name="Jung C."/>
            <person name="Murphy K."/>
            <person name="Arold S.T."/>
            <person name="Gojobori T."/>
            <person name="van der Linden C.G."/>
            <person name="van Loo E.N."/>
            <person name="Jellen E.N."/>
            <person name="Maughan P.J."/>
            <person name="Tester M."/>
        </authorList>
    </citation>
    <scope>NUCLEOTIDE SEQUENCE [LARGE SCALE GENOMIC DNA]</scope>
    <source>
        <strain evidence="4">cv. PI 614886</strain>
    </source>
</reference>